<dbReference type="GO" id="GO:0016747">
    <property type="term" value="F:acyltransferase activity, transferring groups other than amino-acyl groups"/>
    <property type="evidence" value="ECO:0007669"/>
    <property type="project" value="InterPro"/>
</dbReference>
<dbReference type="CDD" id="cd04301">
    <property type="entry name" value="NAT_SF"/>
    <property type="match status" value="1"/>
</dbReference>
<evidence type="ECO:0000313" key="2">
    <source>
        <dbReference type="EMBL" id="EJU00615.1"/>
    </source>
</evidence>
<feature type="domain" description="N-acetyltransferase" evidence="1">
    <location>
        <begin position="1"/>
        <end position="137"/>
    </location>
</feature>
<dbReference type="InterPro" id="IPR016181">
    <property type="entry name" value="Acyl_CoA_acyltransferase"/>
</dbReference>
<name>M5FXV4_DACPD</name>
<dbReference type="InterPro" id="IPR000182">
    <property type="entry name" value="GNAT_dom"/>
</dbReference>
<dbReference type="PROSITE" id="PS51186">
    <property type="entry name" value="GNAT"/>
    <property type="match status" value="1"/>
</dbReference>
<evidence type="ECO:0000313" key="3">
    <source>
        <dbReference type="Proteomes" id="UP000030653"/>
    </source>
</evidence>
<organism evidence="2 3">
    <name type="scientific">Dacryopinax primogenitus (strain DJM 731)</name>
    <name type="common">Brown rot fungus</name>
    <dbReference type="NCBI Taxonomy" id="1858805"/>
    <lineage>
        <taxon>Eukaryota</taxon>
        <taxon>Fungi</taxon>
        <taxon>Dikarya</taxon>
        <taxon>Basidiomycota</taxon>
        <taxon>Agaricomycotina</taxon>
        <taxon>Dacrymycetes</taxon>
        <taxon>Dacrymycetales</taxon>
        <taxon>Dacrymycetaceae</taxon>
        <taxon>Dacryopinax</taxon>
    </lineage>
</organism>
<dbReference type="HOGENOM" id="CLU_1686508_0_0_1"/>
<dbReference type="EMBL" id="JH795866">
    <property type="protein sequence ID" value="EJU00615.1"/>
    <property type="molecule type" value="Genomic_DNA"/>
</dbReference>
<dbReference type="AlphaFoldDB" id="M5FXV4"/>
<dbReference type="GeneID" id="63688125"/>
<proteinExistence type="predicted"/>
<protein>
    <recommendedName>
        <fullName evidence="1">N-acetyltransferase domain-containing protein</fullName>
    </recommendedName>
</protein>
<dbReference type="Gene3D" id="3.40.630.30">
    <property type="match status" value="1"/>
</dbReference>
<evidence type="ECO:0000259" key="1">
    <source>
        <dbReference type="PROSITE" id="PS51186"/>
    </source>
</evidence>
<dbReference type="RefSeq" id="XP_040627512.1">
    <property type="nucleotide sequence ID" value="XM_040773063.1"/>
</dbReference>
<dbReference type="Proteomes" id="UP000030653">
    <property type="component" value="Unassembled WGS sequence"/>
</dbReference>
<sequence length="156" mass="17869">MSWFTKLSGEEGWGTRGGRIFVAVVGEEVKGKAGMIIGWCMATMAYPPHLPDTLLSQLYLSAIYVHASYVTQGVGRQLVQYLATEAGKGHAELIRAECKRLPKLVQMHESWGFTPVRYTGWAEDYEDKMQLFHMDLRTDEEREQDEYVEDEDEEDE</sequence>
<accession>M5FXV4</accession>
<dbReference type="OrthoDB" id="10282075at2759"/>
<dbReference type="SUPFAM" id="SSF55729">
    <property type="entry name" value="Acyl-CoA N-acyltransferases (Nat)"/>
    <property type="match status" value="1"/>
</dbReference>
<reference evidence="2 3" key="1">
    <citation type="journal article" date="2012" name="Science">
        <title>The Paleozoic origin of enzymatic lignin decomposition reconstructed from 31 fungal genomes.</title>
        <authorList>
            <person name="Floudas D."/>
            <person name="Binder M."/>
            <person name="Riley R."/>
            <person name="Barry K."/>
            <person name="Blanchette R.A."/>
            <person name="Henrissat B."/>
            <person name="Martinez A.T."/>
            <person name="Otillar R."/>
            <person name="Spatafora J.W."/>
            <person name="Yadav J.S."/>
            <person name="Aerts A."/>
            <person name="Benoit I."/>
            <person name="Boyd A."/>
            <person name="Carlson A."/>
            <person name="Copeland A."/>
            <person name="Coutinho P.M."/>
            <person name="de Vries R.P."/>
            <person name="Ferreira P."/>
            <person name="Findley K."/>
            <person name="Foster B."/>
            <person name="Gaskell J."/>
            <person name="Glotzer D."/>
            <person name="Gorecki P."/>
            <person name="Heitman J."/>
            <person name="Hesse C."/>
            <person name="Hori C."/>
            <person name="Igarashi K."/>
            <person name="Jurgens J.A."/>
            <person name="Kallen N."/>
            <person name="Kersten P."/>
            <person name="Kohler A."/>
            <person name="Kuees U."/>
            <person name="Kumar T.K.A."/>
            <person name="Kuo A."/>
            <person name="LaButti K."/>
            <person name="Larrondo L.F."/>
            <person name="Lindquist E."/>
            <person name="Ling A."/>
            <person name="Lombard V."/>
            <person name="Lucas S."/>
            <person name="Lundell T."/>
            <person name="Martin R."/>
            <person name="McLaughlin D.J."/>
            <person name="Morgenstern I."/>
            <person name="Morin E."/>
            <person name="Murat C."/>
            <person name="Nagy L.G."/>
            <person name="Nolan M."/>
            <person name="Ohm R.A."/>
            <person name="Patyshakuliyeva A."/>
            <person name="Rokas A."/>
            <person name="Ruiz-Duenas F.J."/>
            <person name="Sabat G."/>
            <person name="Salamov A."/>
            <person name="Samejima M."/>
            <person name="Schmutz J."/>
            <person name="Slot J.C."/>
            <person name="St John F."/>
            <person name="Stenlid J."/>
            <person name="Sun H."/>
            <person name="Sun S."/>
            <person name="Syed K."/>
            <person name="Tsang A."/>
            <person name="Wiebenga A."/>
            <person name="Young D."/>
            <person name="Pisabarro A."/>
            <person name="Eastwood D.C."/>
            <person name="Martin F."/>
            <person name="Cullen D."/>
            <person name="Grigoriev I.V."/>
            <person name="Hibbett D.S."/>
        </authorList>
    </citation>
    <scope>NUCLEOTIDE SEQUENCE [LARGE SCALE GENOMIC DNA]</scope>
    <source>
        <strain evidence="2 3">DJM-731 SS1</strain>
    </source>
</reference>
<keyword evidence="3" id="KW-1185">Reference proteome</keyword>
<dbReference type="Pfam" id="PF13508">
    <property type="entry name" value="Acetyltransf_7"/>
    <property type="match status" value="1"/>
</dbReference>
<gene>
    <name evidence="2" type="ORF">DACRYDRAFT_23034</name>
</gene>